<proteinExistence type="predicted"/>
<keyword evidence="2" id="KW-1185">Reference proteome</keyword>
<evidence type="ECO:0000313" key="2">
    <source>
        <dbReference type="Proteomes" id="UP000603141"/>
    </source>
</evidence>
<gene>
    <name evidence="1" type="ORF">JIN85_20800</name>
</gene>
<dbReference type="Proteomes" id="UP000603141">
    <property type="component" value="Unassembled WGS sequence"/>
</dbReference>
<organism evidence="1 2">
    <name type="scientific">Luteolibacter pohnpeiensis</name>
    <dbReference type="NCBI Taxonomy" id="454153"/>
    <lineage>
        <taxon>Bacteria</taxon>
        <taxon>Pseudomonadati</taxon>
        <taxon>Verrucomicrobiota</taxon>
        <taxon>Verrucomicrobiia</taxon>
        <taxon>Verrucomicrobiales</taxon>
        <taxon>Verrucomicrobiaceae</taxon>
        <taxon>Luteolibacter</taxon>
    </lineage>
</organism>
<evidence type="ECO:0008006" key="3">
    <source>
        <dbReference type="Google" id="ProtNLM"/>
    </source>
</evidence>
<dbReference type="EMBL" id="JAENIJ010000155">
    <property type="protein sequence ID" value="MBK1884862.1"/>
    <property type="molecule type" value="Genomic_DNA"/>
</dbReference>
<reference evidence="1" key="1">
    <citation type="submission" date="2021-01" db="EMBL/GenBank/DDBJ databases">
        <title>Modified the classification status of verrucomicrobia.</title>
        <authorList>
            <person name="Feng X."/>
        </authorList>
    </citation>
    <scope>NUCLEOTIDE SEQUENCE</scope>
    <source>
        <strain evidence="1">KCTC 22041</strain>
    </source>
</reference>
<dbReference type="AlphaFoldDB" id="A0A934SEX1"/>
<comment type="caution">
    <text evidence="1">The sequence shown here is derived from an EMBL/GenBank/DDBJ whole genome shotgun (WGS) entry which is preliminary data.</text>
</comment>
<name>A0A934SEX1_9BACT</name>
<evidence type="ECO:0000313" key="1">
    <source>
        <dbReference type="EMBL" id="MBK1884862.1"/>
    </source>
</evidence>
<sequence>MRSLGMAALFSDLDEALAARGIHGKEGVTVDASFVEVPRQHNGRKTRPS</sequence>
<feature type="non-terminal residue" evidence="1">
    <location>
        <position position="49"/>
    </location>
</feature>
<protein>
    <recommendedName>
        <fullName evidence="3">Transposase</fullName>
    </recommendedName>
</protein>
<accession>A0A934SEX1</accession>